<keyword evidence="2 4" id="KW-0378">Hydrolase</keyword>
<dbReference type="OrthoDB" id="24847at2"/>
<dbReference type="Proteomes" id="UP000238823">
    <property type="component" value="Unassembled WGS sequence"/>
</dbReference>
<dbReference type="InterPro" id="IPR050300">
    <property type="entry name" value="GDXG_lipolytic_enzyme"/>
</dbReference>
<feature type="domain" description="Alpha/beta hydrolase fold-3" evidence="3">
    <location>
        <begin position="71"/>
        <end position="272"/>
    </location>
</feature>
<dbReference type="RefSeq" id="WP_106089774.1">
    <property type="nucleotide sequence ID" value="NZ_PVNL01000052.1"/>
</dbReference>
<dbReference type="EMBL" id="PVNL01000052">
    <property type="protein sequence ID" value="PRQ07536.1"/>
    <property type="molecule type" value="Genomic_DNA"/>
</dbReference>
<comment type="similarity">
    <text evidence="1">Belongs to the 'GDXG' lipolytic enzyme family.</text>
</comment>
<dbReference type="Gene3D" id="3.40.50.1820">
    <property type="entry name" value="alpha/beta hydrolase"/>
    <property type="match status" value="1"/>
</dbReference>
<dbReference type="Pfam" id="PF07859">
    <property type="entry name" value="Abhydrolase_3"/>
    <property type="match status" value="1"/>
</dbReference>
<organism evidence="4 5">
    <name type="scientific">Enhygromyxa salina</name>
    <dbReference type="NCBI Taxonomy" id="215803"/>
    <lineage>
        <taxon>Bacteria</taxon>
        <taxon>Pseudomonadati</taxon>
        <taxon>Myxococcota</taxon>
        <taxon>Polyangia</taxon>
        <taxon>Nannocystales</taxon>
        <taxon>Nannocystaceae</taxon>
        <taxon>Enhygromyxa</taxon>
    </lineage>
</organism>
<proteinExistence type="inferred from homology"/>
<gene>
    <name evidence="4" type="primary">mlhB_1</name>
    <name evidence="4" type="ORF">ENSA7_27560</name>
</gene>
<reference evidence="4 5" key="1">
    <citation type="submission" date="2018-03" db="EMBL/GenBank/DDBJ databases">
        <title>Draft Genome Sequences of the Obligatory Marine Myxobacteria Enhygromyxa salina SWB007.</title>
        <authorList>
            <person name="Poehlein A."/>
            <person name="Moghaddam J.A."/>
            <person name="Harms H."/>
            <person name="Alanjari M."/>
            <person name="Koenig G.M."/>
            <person name="Daniel R."/>
            <person name="Schaeberle T.F."/>
        </authorList>
    </citation>
    <scope>NUCLEOTIDE SEQUENCE [LARGE SCALE GENOMIC DNA]</scope>
    <source>
        <strain evidence="4 5">SWB007</strain>
    </source>
</reference>
<dbReference type="EC" id="3.1.1.83" evidence="4"/>
<evidence type="ECO:0000259" key="3">
    <source>
        <dbReference type="Pfam" id="PF07859"/>
    </source>
</evidence>
<dbReference type="SUPFAM" id="SSF53474">
    <property type="entry name" value="alpha/beta-Hydrolases"/>
    <property type="match status" value="1"/>
</dbReference>
<dbReference type="InterPro" id="IPR002168">
    <property type="entry name" value="Lipase_GDXG_HIS_AS"/>
</dbReference>
<protein>
    <submittedName>
        <fullName evidence="4">Monoterpene epsilon-lactone hydrolase</fullName>
        <ecNumber evidence="4">3.1.1.83</ecNumber>
    </submittedName>
</protein>
<dbReference type="InterPro" id="IPR029058">
    <property type="entry name" value="AB_hydrolase_fold"/>
</dbReference>
<dbReference type="PROSITE" id="PS01173">
    <property type="entry name" value="LIPASE_GDXG_HIS"/>
    <property type="match status" value="1"/>
</dbReference>
<evidence type="ECO:0000256" key="2">
    <source>
        <dbReference type="ARBA" id="ARBA00022801"/>
    </source>
</evidence>
<evidence type="ECO:0000313" key="5">
    <source>
        <dbReference type="Proteomes" id="UP000238823"/>
    </source>
</evidence>
<comment type="caution">
    <text evidence="4">The sequence shown here is derived from an EMBL/GenBank/DDBJ whole genome shotgun (WGS) entry which is preliminary data.</text>
</comment>
<sequence>MTNPQLAVVHQFITAQLTGSTDLSVEGMRNSLDAAGKLAPPLPGVTCEVVDTGVVRSEWFRPDEADEARTILFVHGGGYMLGSIDSHRDLTSRVALASGANTLSIEYRRAPESPFPAGLDDVVASYRWLVETAGKDPSKIALVGDSAGAGLVLGATLRIRDEGPLALPGALVCMSPWTDLTCTSSSLATAEDPSAQAPYVAMMAQAYLGGADPKHPLASPLFADPAGLPPILLQAGAAEALRDDSERLAARCKEAGVDVTLELWDEMFHAFQLWAGMLDEGKRAIEHIGAFVRAKI</sequence>
<dbReference type="AlphaFoldDB" id="A0A2S9YR28"/>
<dbReference type="GO" id="GO:0004806">
    <property type="term" value="F:triacylglycerol lipase activity"/>
    <property type="evidence" value="ECO:0007669"/>
    <property type="project" value="TreeGrafter"/>
</dbReference>
<dbReference type="PANTHER" id="PTHR48081">
    <property type="entry name" value="AB HYDROLASE SUPERFAMILY PROTEIN C4A8.06C"/>
    <property type="match status" value="1"/>
</dbReference>
<name>A0A2S9YR28_9BACT</name>
<dbReference type="InterPro" id="IPR013094">
    <property type="entry name" value="AB_hydrolase_3"/>
</dbReference>
<dbReference type="PANTHER" id="PTHR48081:SF30">
    <property type="entry name" value="ACETYL-HYDROLASE LIPR-RELATED"/>
    <property type="match status" value="1"/>
</dbReference>
<accession>A0A2S9YR28</accession>
<evidence type="ECO:0000313" key="4">
    <source>
        <dbReference type="EMBL" id="PRQ07536.1"/>
    </source>
</evidence>
<evidence type="ECO:0000256" key="1">
    <source>
        <dbReference type="ARBA" id="ARBA00010515"/>
    </source>
</evidence>